<dbReference type="AlphaFoldDB" id="A0A8C8Y1T6"/>
<comment type="similarity">
    <text evidence="1">Belongs to the SNURF family.</text>
</comment>
<proteinExistence type="inferred from homology"/>
<dbReference type="InterPro" id="IPR009847">
    <property type="entry name" value="SNURF"/>
</dbReference>
<evidence type="ECO:0000313" key="3">
    <source>
        <dbReference type="Ensembl" id="ENSPLOP00000027104.1"/>
    </source>
</evidence>
<reference evidence="3" key="1">
    <citation type="submission" date="2025-08" db="UniProtKB">
        <authorList>
            <consortium name="Ensembl"/>
        </authorList>
    </citation>
    <scope>IDENTIFICATION</scope>
</reference>
<evidence type="ECO:0000313" key="4">
    <source>
        <dbReference type="Proteomes" id="UP000694399"/>
    </source>
</evidence>
<dbReference type="Proteomes" id="UP000694399">
    <property type="component" value="Unassembled WGS sequence"/>
</dbReference>
<accession>A0A8C8Y1T6</accession>
<sequence length="93" mass="10406">VERARDGLHLRRTVEPHVPEVQVQVKCRRRASLSNQECQLYPRRSRQQQVPVVDFQAELGRRFFAGTPSSGESSTGTSSLADCEGKKQPPSTV</sequence>
<name>A0A8C8Y1T6_PANLE</name>
<protein>
    <submittedName>
        <fullName evidence="3">Uncharacterized protein</fullName>
    </submittedName>
</protein>
<dbReference type="Pfam" id="PF07192">
    <property type="entry name" value="SNURF"/>
    <property type="match status" value="1"/>
</dbReference>
<dbReference type="GeneTree" id="ENSGT00390000009320"/>
<evidence type="ECO:0000256" key="1">
    <source>
        <dbReference type="ARBA" id="ARBA00009974"/>
    </source>
</evidence>
<feature type="region of interest" description="Disordered" evidence="2">
    <location>
        <begin position="64"/>
        <end position="93"/>
    </location>
</feature>
<reference evidence="3" key="2">
    <citation type="submission" date="2025-09" db="UniProtKB">
        <authorList>
            <consortium name="Ensembl"/>
        </authorList>
    </citation>
    <scope>IDENTIFICATION</scope>
</reference>
<feature type="compositionally biased region" description="Low complexity" evidence="2">
    <location>
        <begin position="66"/>
        <end position="79"/>
    </location>
</feature>
<dbReference type="Ensembl" id="ENSPLOT00000029942.1">
    <property type="protein sequence ID" value="ENSPLOP00000027104.1"/>
    <property type="gene ID" value="ENSPLOG00000019887.1"/>
</dbReference>
<dbReference type="GO" id="GO:0016607">
    <property type="term" value="C:nuclear speck"/>
    <property type="evidence" value="ECO:0007669"/>
    <property type="project" value="TreeGrafter"/>
</dbReference>
<dbReference type="PANTHER" id="PTHR14508">
    <property type="entry name" value="SNRPN UPSTREAM READING FRAME PROTEIN, SNURF"/>
    <property type="match status" value="1"/>
</dbReference>
<organism evidence="3 4">
    <name type="scientific">Panthera leo</name>
    <name type="common">Lion</name>
    <dbReference type="NCBI Taxonomy" id="9689"/>
    <lineage>
        <taxon>Eukaryota</taxon>
        <taxon>Metazoa</taxon>
        <taxon>Chordata</taxon>
        <taxon>Craniata</taxon>
        <taxon>Vertebrata</taxon>
        <taxon>Euteleostomi</taxon>
        <taxon>Mammalia</taxon>
        <taxon>Eutheria</taxon>
        <taxon>Laurasiatheria</taxon>
        <taxon>Carnivora</taxon>
        <taxon>Feliformia</taxon>
        <taxon>Felidae</taxon>
        <taxon>Pantherinae</taxon>
        <taxon>Panthera</taxon>
    </lineage>
</organism>
<evidence type="ECO:0000256" key="2">
    <source>
        <dbReference type="SAM" id="MobiDB-lite"/>
    </source>
</evidence>
<dbReference type="PANTHER" id="PTHR14508:SF2">
    <property type="entry name" value="SNRPN UPSTREAM READING FRAME PROTEIN-RELATED"/>
    <property type="match status" value="1"/>
</dbReference>
<keyword evidence="4" id="KW-1185">Reference proteome</keyword>